<evidence type="ECO:0000256" key="1">
    <source>
        <dbReference type="ARBA" id="ARBA00004429"/>
    </source>
</evidence>
<evidence type="ECO:0000256" key="9">
    <source>
        <dbReference type="ARBA" id="ARBA00037230"/>
    </source>
</evidence>
<dbReference type="PANTHER" id="PTHR43653">
    <property type="entry name" value="CYTOCHROME C ASSEMBLY PROTEIN-RELATED"/>
    <property type="match status" value="1"/>
</dbReference>
<dbReference type="PATRIC" id="fig|445710.3.peg.731"/>
<keyword evidence="4" id="KW-0997">Cell inner membrane</keyword>
<feature type="transmembrane region" description="Helical" evidence="11">
    <location>
        <begin position="273"/>
        <end position="292"/>
    </location>
</feature>
<evidence type="ECO:0000259" key="12">
    <source>
        <dbReference type="Pfam" id="PF01578"/>
    </source>
</evidence>
<accession>A0A161J919</accession>
<feature type="transmembrane region" description="Helical" evidence="11">
    <location>
        <begin position="449"/>
        <end position="468"/>
    </location>
</feature>
<evidence type="ECO:0000256" key="4">
    <source>
        <dbReference type="ARBA" id="ARBA00022519"/>
    </source>
</evidence>
<feature type="transmembrane region" description="Helical" evidence="11">
    <location>
        <begin position="389"/>
        <end position="408"/>
    </location>
</feature>
<evidence type="ECO:0000256" key="8">
    <source>
        <dbReference type="ARBA" id="ARBA00023136"/>
    </source>
</evidence>
<evidence type="ECO:0000313" key="14">
    <source>
        <dbReference type="EMBL" id="AND68185.1"/>
    </source>
</evidence>
<comment type="similarity">
    <text evidence="2">Belongs to the CcmF/CycK/Ccl1/NrfE/CcsA family.</text>
</comment>
<feature type="region of interest" description="Disordered" evidence="10">
    <location>
        <begin position="645"/>
        <end position="666"/>
    </location>
</feature>
<dbReference type="InterPro" id="IPR002541">
    <property type="entry name" value="Cyt_c_assembly"/>
</dbReference>
<feature type="transmembrane region" description="Helical" evidence="11">
    <location>
        <begin position="41"/>
        <end position="62"/>
    </location>
</feature>
<dbReference type="PANTHER" id="PTHR43653:SF1">
    <property type="entry name" value="CYTOCHROME C-TYPE BIOGENESIS PROTEIN CCMF"/>
    <property type="match status" value="1"/>
</dbReference>
<dbReference type="PRINTS" id="PR01410">
    <property type="entry name" value="CCBIOGENESIS"/>
</dbReference>
<organism evidence="14 15">
    <name type="scientific">Dyella thiooxydans</name>
    <dbReference type="NCBI Taxonomy" id="445710"/>
    <lineage>
        <taxon>Bacteria</taxon>
        <taxon>Pseudomonadati</taxon>
        <taxon>Pseudomonadota</taxon>
        <taxon>Gammaproteobacteria</taxon>
        <taxon>Lysobacterales</taxon>
        <taxon>Rhodanobacteraceae</taxon>
        <taxon>Dyella</taxon>
    </lineage>
</organism>
<dbReference type="GO" id="GO:0020037">
    <property type="term" value="F:heme binding"/>
    <property type="evidence" value="ECO:0007669"/>
    <property type="project" value="InterPro"/>
</dbReference>
<dbReference type="PRINTS" id="PR01411">
    <property type="entry name" value="CCMFBIOGNSIS"/>
</dbReference>
<sequence length="666" mass="71819">MTPELGQLALVLALLLALAQSILPLIGAWRGNRALIATARPAAAGQAAFVIVAFALLVWAFLRFDFSVAYVADNSNLALPWYYRIAAVWGAHEGSMLLWVLILNLWTLAVATFSRNLPDDFVARVLGVLGMISVGFLAFILFTSNPFARLLPMPPDGGDLNPVLQDPGMTFHPPVIYMGYVGFSVAFAFSIAALLGGGMEQAWVRWARSWTNVAWAFLTAGIVAGSWWAYAELGWGGWWFWDPVENASFMPWLVGTALIHAQAVTEKRGSLRAWTILLSIFAFSLSLLGTFLVRSGVLTSVHAFASDPRRGLFILGFLAVVVGGSLLLYALRAPKVAGGKSFAVVSRETAVLVGNLMFTVAAAMVLLGTLFPLIGDAFNLGRISVGPPYFGFLFPLLMAPVVLLLPFGPFLRWGRGEPGVIGSIALRAGIAAVACAIVAAFFVDGRARALVGVASAVWCVVGTLLYVYKRYREAPAGRRYPAEMAGMLLAHFGVGIFLAGVLLSESLSVTRDVRMAPGDTQTIGSYSFRFDGVKQTSGPNWKGSQGAITVSKDGSVVGVMHPQKRTYTREQVQTESAIDPGVTRDLYVALGEPMNPNDLGGAWAMRLYVKPFIRWLWTGGLFMMLGGFVAAADRRFRARRVAERERVAPTGATAGERLATARESHA</sequence>
<keyword evidence="7 11" id="KW-1133">Transmembrane helix</keyword>
<dbReference type="InterPro" id="IPR032523">
    <property type="entry name" value="CcmF_C"/>
</dbReference>
<evidence type="ECO:0000256" key="2">
    <source>
        <dbReference type="ARBA" id="ARBA00009186"/>
    </source>
</evidence>
<evidence type="ECO:0000259" key="13">
    <source>
        <dbReference type="Pfam" id="PF16327"/>
    </source>
</evidence>
<feature type="transmembrane region" description="Helical" evidence="11">
    <location>
        <begin position="6"/>
        <end position="29"/>
    </location>
</feature>
<dbReference type="STRING" id="445710.ATSB10_07310"/>
<feature type="domain" description="Cytochrome c assembly protein" evidence="12">
    <location>
        <begin position="89"/>
        <end position="295"/>
    </location>
</feature>
<dbReference type="Proteomes" id="UP000077255">
    <property type="component" value="Chromosome"/>
</dbReference>
<keyword evidence="6" id="KW-0201">Cytochrome c-type biogenesis</keyword>
<keyword evidence="15" id="KW-1185">Reference proteome</keyword>
<keyword evidence="3" id="KW-1003">Cell membrane</keyword>
<dbReference type="Pfam" id="PF01578">
    <property type="entry name" value="Cytochrom_C_asm"/>
    <property type="match status" value="1"/>
</dbReference>
<dbReference type="EMBL" id="CP014841">
    <property type="protein sequence ID" value="AND68185.1"/>
    <property type="molecule type" value="Genomic_DNA"/>
</dbReference>
<evidence type="ECO:0000256" key="6">
    <source>
        <dbReference type="ARBA" id="ARBA00022748"/>
    </source>
</evidence>
<dbReference type="AlphaFoldDB" id="A0A161J919"/>
<dbReference type="OrthoDB" id="9761451at2"/>
<feature type="transmembrane region" description="Helical" evidence="11">
    <location>
        <begin position="121"/>
        <end position="142"/>
    </location>
</feature>
<dbReference type="GO" id="GO:0015232">
    <property type="term" value="F:heme transmembrane transporter activity"/>
    <property type="evidence" value="ECO:0007669"/>
    <property type="project" value="InterPro"/>
</dbReference>
<feature type="transmembrane region" description="Helical" evidence="11">
    <location>
        <begin position="209"/>
        <end position="229"/>
    </location>
</feature>
<protein>
    <submittedName>
        <fullName evidence="14">Cytochrome C biogenesis protein</fullName>
    </submittedName>
</protein>
<feature type="transmembrane region" description="Helical" evidence="11">
    <location>
        <begin position="420"/>
        <end position="443"/>
    </location>
</feature>
<evidence type="ECO:0000256" key="11">
    <source>
        <dbReference type="SAM" id="Phobius"/>
    </source>
</evidence>
<dbReference type="GO" id="GO:0005886">
    <property type="term" value="C:plasma membrane"/>
    <property type="evidence" value="ECO:0007669"/>
    <property type="project" value="UniProtKB-SubCell"/>
</dbReference>
<name>A0A161J919_9GAMM</name>
<evidence type="ECO:0000313" key="15">
    <source>
        <dbReference type="Proteomes" id="UP000077255"/>
    </source>
</evidence>
<evidence type="ECO:0000256" key="3">
    <source>
        <dbReference type="ARBA" id="ARBA00022475"/>
    </source>
</evidence>
<feature type="domain" description="Cytochrome c-type biogenesis protein CcmF C-terminal" evidence="13">
    <location>
        <begin position="315"/>
        <end position="634"/>
    </location>
</feature>
<feature type="transmembrane region" description="Helical" evidence="11">
    <location>
        <begin position="82"/>
        <end position="109"/>
    </location>
</feature>
<keyword evidence="5 11" id="KW-0812">Transmembrane</keyword>
<comment type="subcellular location">
    <subcellularLocation>
        <location evidence="1">Cell inner membrane</location>
        <topology evidence="1">Multi-pass membrane protein</topology>
    </subcellularLocation>
</comment>
<feature type="transmembrane region" description="Helical" evidence="11">
    <location>
        <begin position="312"/>
        <end position="331"/>
    </location>
</feature>
<feature type="transmembrane region" description="Helical" evidence="11">
    <location>
        <begin position="352"/>
        <end position="374"/>
    </location>
</feature>
<feature type="transmembrane region" description="Helical" evidence="11">
    <location>
        <begin position="612"/>
        <end position="632"/>
    </location>
</feature>
<proteinExistence type="inferred from homology"/>
<dbReference type="NCBIfam" id="TIGR00353">
    <property type="entry name" value="nrfE"/>
    <property type="match status" value="1"/>
</dbReference>
<feature type="transmembrane region" description="Helical" evidence="11">
    <location>
        <begin position="480"/>
        <end position="503"/>
    </location>
</feature>
<evidence type="ECO:0000256" key="7">
    <source>
        <dbReference type="ARBA" id="ARBA00022989"/>
    </source>
</evidence>
<evidence type="ECO:0000256" key="5">
    <source>
        <dbReference type="ARBA" id="ARBA00022692"/>
    </source>
</evidence>
<comment type="function">
    <text evidence="9">Required for the biogenesis of c-type cytochromes. Possible subunit of a heme lyase.</text>
</comment>
<feature type="transmembrane region" description="Helical" evidence="11">
    <location>
        <begin position="249"/>
        <end position="266"/>
    </location>
</feature>
<dbReference type="RefSeq" id="WP_063670528.1">
    <property type="nucleotide sequence ID" value="NZ_CP014841.1"/>
</dbReference>
<dbReference type="NCBIfam" id="NF007691">
    <property type="entry name" value="PRK10369.1"/>
    <property type="match status" value="1"/>
</dbReference>
<evidence type="ECO:0000256" key="10">
    <source>
        <dbReference type="SAM" id="MobiDB-lite"/>
    </source>
</evidence>
<dbReference type="InterPro" id="IPR003567">
    <property type="entry name" value="Cyt_c_biogenesis"/>
</dbReference>
<dbReference type="GO" id="GO:0017004">
    <property type="term" value="P:cytochrome complex assembly"/>
    <property type="evidence" value="ECO:0007669"/>
    <property type="project" value="UniProtKB-KW"/>
</dbReference>
<reference evidence="14 15" key="1">
    <citation type="submission" date="2016-02" db="EMBL/GenBank/DDBJ databases">
        <title>Complete genome sequencing and analysis of ATSB10, Dyella thiooxydans isolated from rhizosphere soil of sunflower (Helianthus annuus L.).</title>
        <authorList>
            <person name="Lee Y."/>
            <person name="Hwangbo K."/>
            <person name="Chung H."/>
            <person name="Yoo J."/>
            <person name="Kim K.Y."/>
            <person name="Sa T.M."/>
            <person name="Um Y."/>
            <person name="Madhaiyan M."/>
        </authorList>
    </citation>
    <scope>NUCLEOTIDE SEQUENCE [LARGE SCALE GENOMIC DNA]</scope>
    <source>
        <strain evidence="14 15">ATSB10</strain>
    </source>
</reference>
<gene>
    <name evidence="14" type="ORF">ATSB10_07310</name>
</gene>
<dbReference type="InterPro" id="IPR003568">
    <property type="entry name" value="Cyt_c_biogenesis_CcmF"/>
</dbReference>
<keyword evidence="8 11" id="KW-0472">Membrane</keyword>
<dbReference type="Pfam" id="PF16327">
    <property type="entry name" value="CcmF_C"/>
    <property type="match status" value="1"/>
</dbReference>
<dbReference type="KEGG" id="dtx:ATSB10_07310"/>
<feature type="transmembrane region" description="Helical" evidence="11">
    <location>
        <begin position="175"/>
        <end position="197"/>
    </location>
</feature>